<keyword evidence="1 3" id="KW-0807">Transducer</keyword>
<dbReference type="Gene3D" id="6.10.340.10">
    <property type="match status" value="1"/>
</dbReference>
<comment type="caution">
    <text evidence="8">The sequence shown here is derived from an EMBL/GenBank/DDBJ whole genome shotgun (WGS) entry which is preliminary data.</text>
</comment>
<dbReference type="InterPro" id="IPR013587">
    <property type="entry name" value="Nitrate/nitrite_sensing"/>
</dbReference>
<evidence type="ECO:0000313" key="8">
    <source>
        <dbReference type="EMBL" id="SFJ97295.1"/>
    </source>
</evidence>
<evidence type="ECO:0000256" key="3">
    <source>
        <dbReference type="PROSITE-ProRule" id="PRU00284"/>
    </source>
</evidence>
<dbReference type="SMART" id="SM00304">
    <property type="entry name" value="HAMP"/>
    <property type="match status" value="1"/>
</dbReference>
<dbReference type="Pfam" id="PF00672">
    <property type="entry name" value="HAMP"/>
    <property type="match status" value="1"/>
</dbReference>
<dbReference type="PANTHER" id="PTHR32089:SF112">
    <property type="entry name" value="LYSOZYME-LIKE PROTEIN-RELATED"/>
    <property type="match status" value="1"/>
</dbReference>
<evidence type="ECO:0000256" key="4">
    <source>
        <dbReference type="SAM" id="Phobius"/>
    </source>
</evidence>
<feature type="transmembrane region" description="Helical" evidence="4">
    <location>
        <begin position="12"/>
        <end position="33"/>
    </location>
</feature>
<dbReference type="Pfam" id="PF00015">
    <property type="entry name" value="MCPsignal"/>
    <property type="match status" value="1"/>
</dbReference>
<gene>
    <name evidence="8" type="ORF">SAMN04488518_101544</name>
</gene>
<feature type="transmembrane region" description="Helical" evidence="4">
    <location>
        <begin position="314"/>
        <end position="336"/>
    </location>
</feature>
<dbReference type="EMBL" id="FOSK01000001">
    <property type="protein sequence ID" value="SFJ97295.1"/>
    <property type="molecule type" value="Genomic_DNA"/>
</dbReference>
<evidence type="ECO:0000313" key="9">
    <source>
        <dbReference type="Proteomes" id="UP000199598"/>
    </source>
</evidence>
<keyword evidence="4" id="KW-0472">Membrane</keyword>
<evidence type="ECO:0000259" key="7">
    <source>
        <dbReference type="PROSITE" id="PS50906"/>
    </source>
</evidence>
<dbReference type="InterPro" id="IPR010910">
    <property type="entry name" value="Nitrate/nitrite_sensing_bac"/>
</dbReference>
<evidence type="ECO:0000256" key="2">
    <source>
        <dbReference type="ARBA" id="ARBA00029447"/>
    </source>
</evidence>
<dbReference type="SUPFAM" id="SSF58104">
    <property type="entry name" value="Methyl-accepting chemotaxis protein (MCP) signaling domain"/>
    <property type="match status" value="1"/>
</dbReference>
<organism evidence="8 9">
    <name type="scientific">Pseudovibrio ascidiaceicola</name>
    <dbReference type="NCBI Taxonomy" id="285279"/>
    <lineage>
        <taxon>Bacteria</taxon>
        <taxon>Pseudomonadati</taxon>
        <taxon>Pseudomonadota</taxon>
        <taxon>Alphaproteobacteria</taxon>
        <taxon>Hyphomicrobiales</taxon>
        <taxon>Stappiaceae</taxon>
        <taxon>Pseudovibrio</taxon>
    </lineage>
</organism>
<sequence>MFAYLAKLRIVHTITLLSVIPSIAALVFLYQLIKVDTEDEQKLAALSQLTRLSVKIGSLVHEQQKERGATALFLASKGQQFAGDLKDQRRATDTARIDYLQFLKGFDLTIYQPEFAADLEGINTELQKTPAMRAEVDSLNVQLGEAVSFYTQLNSDKLDIIGSMSELSPNAQIVDRIVSYHAFLLAKERAGLERAVGAAGFASNAFPPAALKKFQKLIVEQEAFTHIFQTYATSEIFADFTKVQKGAANTKLNTYRNIALGEANSTTALEMISGPEWFETASQKINQLKTLENIIASSLIADTKQLQANANGRLTLHMSIAAVAFLLVLLMSLILIKSIQRSFAGIIEAMEQLASGDLNIKLPKPAKNEVGQMIKAVSVFQENMILARDLKQEQDTQHAVQLERAEFLEGRIADFEQAVSYVLETMGRNSQTMQFSSQEMSNISELTSSQSKAVASAAEEASRSVQSVASATEELDSSVAEIGNQMHHCRKAASEAVEQVHSANSDAAELRKAAQSVGDVVSIITDIAEQTNLLALNATIEAARAGVAGKGFAVVASEVKSLAEQTSHATEQIRNEIADIQRATEGSLTAMEDIDKIIREIDERASAVSSAISEQKFATQEIATNVSEVAGGTAEVTENISKVNEAAIQTGVTSKQVLIASEELRTEADHLRTEIDQFLGDIKAA</sequence>
<name>A0A1I3VPX0_9HYPH</name>
<evidence type="ECO:0000259" key="5">
    <source>
        <dbReference type="PROSITE" id="PS50111"/>
    </source>
</evidence>
<accession>A0A1I3VPX0</accession>
<feature type="domain" description="NIT" evidence="7">
    <location>
        <begin position="54"/>
        <end position="306"/>
    </location>
</feature>
<dbReference type="Gene3D" id="1.10.287.950">
    <property type="entry name" value="Methyl-accepting chemotaxis protein"/>
    <property type="match status" value="1"/>
</dbReference>
<dbReference type="InterPro" id="IPR003660">
    <property type="entry name" value="HAMP_dom"/>
</dbReference>
<dbReference type="Proteomes" id="UP000199598">
    <property type="component" value="Unassembled WGS sequence"/>
</dbReference>
<dbReference type="PANTHER" id="PTHR32089">
    <property type="entry name" value="METHYL-ACCEPTING CHEMOTAXIS PROTEIN MCPB"/>
    <property type="match status" value="1"/>
</dbReference>
<protein>
    <submittedName>
        <fullName evidence="8">Methyl-accepting chemotaxis protein</fullName>
    </submittedName>
</protein>
<dbReference type="RefSeq" id="WP_093516529.1">
    <property type="nucleotide sequence ID" value="NZ_FOSK01000001.1"/>
</dbReference>
<comment type="similarity">
    <text evidence="2">Belongs to the methyl-accepting chemotaxis (MCP) protein family.</text>
</comment>
<dbReference type="PROSITE" id="PS50885">
    <property type="entry name" value="HAMP"/>
    <property type="match status" value="1"/>
</dbReference>
<dbReference type="InterPro" id="IPR004089">
    <property type="entry name" value="MCPsignal_dom"/>
</dbReference>
<feature type="domain" description="HAMP" evidence="6">
    <location>
        <begin position="337"/>
        <end position="389"/>
    </location>
</feature>
<keyword evidence="4" id="KW-0812">Transmembrane</keyword>
<keyword evidence="9" id="KW-1185">Reference proteome</keyword>
<evidence type="ECO:0000259" key="6">
    <source>
        <dbReference type="PROSITE" id="PS50885"/>
    </source>
</evidence>
<proteinExistence type="inferred from homology"/>
<dbReference type="PROSITE" id="PS50906">
    <property type="entry name" value="NIT"/>
    <property type="match status" value="1"/>
</dbReference>
<feature type="domain" description="Methyl-accepting transducer" evidence="5">
    <location>
        <begin position="422"/>
        <end position="665"/>
    </location>
</feature>
<dbReference type="PROSITE" id="PS50111">
    <property type="entry name" value="CHEMOTAXIS_TRANSDUC_2"/>
    <property type="match status" value="1"/>
</dbReference>
<keyword evidence="4" id="KW-1133">Transmembrane helix</keyword>
<dbReference type="Pfam" id="PF08376">
    <property type="entry name" value="NIT"/>
    <property type="match status" value="1"/>
</dbReference>
<evidence type="ECO:0000256" key="1">
    <source>
        <dbReference type="ARBA" id="ARBA00023224"/>
    </source>
</evidence>
<reference evidence="8 9" key="1">
    <citation type="submission" date="2016-10" db="EMBL/GenBank/DDBJ databases">
        <authorList>
            <person name="Varghese N."/>
            <person name="Submissions S."/>
        </authorList>
    </citation>
    <scope>NUCLEOTIDE SEQUENCE [LARGE SCALE GENOMIC DNA]</scope>
    <source>
        <strain evidence="8 9">DSM 16392</strain>
    </source>
</reference>
<dbReference type="SMART" id="SM00283">
    <property type="entry name" value="MA"/>
    <property type="match status" value="1"/>
</dbReference>
<dbReference type="CDD" id="cd06225">
    <property type="entry name" value="HAMP"/>
    <property type="match status" value="1"/>
</dbReference>